<name>A0A518I9F8_9PLAN</name>
<dbReference type="InterPro" id="IPR045584">
    <property type="entry name" value="Pilin-like"/>
</dbReference>
<dbReference type="EMBL" id="CP037452">
    <property type="protein sequence ID" value="QDV49689.1"/>
    <property type="molecule type" value="Genomic_DNA"/>
</dbReference>
<evidence type="ECO:0000256" key="1">
    <source>
        <dbReference type="SAM" id="MobiDB-lite"/>
    </source>
</evidence>
<dbReference type="PROSITE" id="PS00409">
    <property type="entry name" value="PROKAR_NTER_METHYL"/>
    <property type="match status" value="1"/>
</dbReference>
<dbReference type="InterPro" id="IPR011453">
    <property type="entry name" value="DUF1559"/>
</dbReference>
<proteinExistence type="predicted"/>
<dbReference type="NCBIfam" id="TIGR02532">
    <property type="entry name" value="IV_pilin_GFxxxE"/>
    <property type="match status" value="1"/>
</dbReference>
<keyword evidence="5" id="KW-1185">Reference proteome</keyword>
<dbReference type="NCBIfam" id="TIGR04294">
    <property type="entry name" value="pre_pil_HX9DG"/>
    <property type="match status" value="1"/>
</dbReference>
<dbReference type="SUPFAM" id="SSF54523">
    <property type="entry name" value="Pili subunits"/>
    <property type="match status" value="1"/>
</dbReference>
<evidence type="ECO:0000256" key="2">
    <source>
        <dbReference type="SAM" id="Phobius"/>
    </source>
</evidence>
<dbReference type="Proteomes" id="UP000318313">
    <property type="component" value="Chromosome"/>
</dbReference>
<dbReference type="OrthoDB" id="213634at2"/>
<dbReference type="Gene3D" id="3.30.700.10">
    <property type="entry name" value="Glycoprotein, Type 4 Pilin"/>
    <property type="match status" value="1"/>
</dbReference>
<evidence type="ECO:0000313" key="5">
    <source>
        <dbReference type="Proteomes" id="UP000318313"/>
    </source>
</evidence>
<dbReference type="InterPro" id="IPR012902">
    <property type="entry name" value="N_methyl_site"/>
</dbReference>
<feature type="domain" description="DUF1559" evidence="3">
    <location>
        <begin position="36"/>
        <end position="307"/>
    </location>
</feature>
<reference evidence="4 5" key="1">
    <citation type="submission" date="2019-03" db="EMBL/GenBank/DDBJ databases">
        <title>Deep-cultivation of Planctomycetes and their phenomic and genomic characterization uncovers novel biology.</title>
        <authorList>
            <person name="Wiegand S."/>
            <person name="Jogler M."/>
            <person name="Boedeker C."/>
            <person name="Pinto D."/>
            <person name="Vollmers J."/>
            <person name="Rivas-Marin E."/>
            <person name="Kohn T."/>
            <person name="Peeters S.H."/>
            <person name="Heuer A."/>
            <person name="Rast P."/>
            <person name="Oberbeckmann S."/>
            <person name="Bunk B."/>
            <person name="Jeske O."/>
            <person name="Meyerdierks A."/>
            <person name="Storesund J.E."/>
            <person name="Kallscheuer N."/>
            <person name="Luecker S."/>
            <person name="Lage O.M."/>
            <person name="Pohl T."/>
            <person name="Merkel B.J."/>
            <person name="Hornburger P."/>
            <person name="Mueller R.-W."/>
            <person name="Bruemmer F."/>
            <person name="Labrenz M."/>
            <person name="Spormann A.M."/>
            <person name="Op den Camp H."/>
            <person name="Overmann J."/>
            <person name="Amann R."/>
            <person name="Jetten M.S.M."/>
            <person name="Mascher T."/>
            <person name="Medema M.H."/>
            <person name="Devos D.P."/>
            <person name="Kaster A.-K."/>
            <person name="Ovreas L."/>
            <person name="Rohde M."/>
            <person name="Galperin M.Y."/>
            <person name="Jogler C."/>
        </authorList>
    </citation>
    <scope>NUCLEOTIDE SEQUENCE [LARGE SCALE GENOMIC DNA]</scope>
    <source>
        <strain evidence="4 5">Enr17</strain>
    </source>
</reference>
<dbReference type="AlphaFoldDB" id="A0A518I9F8"/>
<dbReference type="PANTHER" id="PTHR30093:SF2">
    <property type="entry name" value="TYPE II SECRETION SYSTEM PROTEIN H"/>
    <property type="match status" value="1"/>
</dbReference>
<feature type="compositionally biased region" description="Polar residues" evidence="1">
    <location>
        <begin position="238"/>
        <end position="262"/>
    </location>
</feature>
<dbReference type="Pfam" id="PF07596">
    <property type="entry name" value="SBP_bac_10"/>
    <property type="match status" value="1"/>
</dbReference>
<evidence type="ECO:0000259" key="3">
    <source>
        <dbReference type="Pfam" id="PF07596"/>
    </source>
</evidence>
<dbReference type="Pfam" id="PF07963">
    <property type="entry name" value="N_methyl"/>
    <property type="match status" value="1"/>
</dbReference>
<protein>
    <submittedName>
        <fullName evidence="4">Fimbrial protein</fullName>
    </submittedName>
</protein>
<dbReference type="InterPro" id="IPR027558">
    <property type="entry name" value="Pre_pil_HX9DG_C"/>
</dbReference>
<dbReference type="PANTHER" id="PTHR30093">
    <property type="entry name" value="GENERAL SECRETION PATHWAY PROTEIN G"/>
    <property type="match status" value="1"/>
</dbReference>
<keyword evidence="2" id="KW-0472">Membrane</keyword>
<dbReference type="KEGG" id="gfm:Enr17x_17100"/>
<keyword evidence="2" id="KW-1133">Transmembrane helix</keyword>
<gene>
    <name evidence="4" type="primary">pilE1_1</name>
    <name evidence="4" type="ORF">Enr17x_17100</name>
</gene>
<organism evidence="4 5">
    <name type="scientific">Gimesia fumaroli</name>
    <dbReference type="NCBI Taxonomy" id="2527976"/>
    <lineage>
        <taxon>Bacteria</taxon>
        <taxon>Pseudomonadati</taxon>
        <taxon>Planctomycetota</taxon>
        <taxon>Planctomycetia</taxon>
        <taxon>Planctomycetales</taxon>
        <taxon>Planctomycetaceae</taxon>
        <taxon>Gimesia</taxon>
    </lineage>
</organism>
<accession>A0A518I9F8</accession>
<feature type="transmembrane region" description="Helical" evidence="2">
    <location>
        <begin position="12"/>
        <end position="35"/>
    </location>
</feature>
<keyword evidence="2" id="KW-0812">Transmembrane</keyword>
<sequence>MRSKNVHKKRGFTLIELLVVIAIIAILIALLLPAVQQAREAARRSTCKNSLKQMGIALHNYHDTHRTFPPGAVFYGTTSAPADGRHVNWGTTWVVQILPFMDQAPLYNNYNMSLPAQSANSNTADSVLQTKIPMLRCPSQPGVDRFLLTQPAGGNFSKITYAGSVGSGSTLDIADFNDNSRRGIFSAIAQNGAKIRDITDGTTNVIMASEIVTGTNTGDDKGAWGWCTGALFSGTNENGVLTPNTSQVTDRTPYASNNTSDKNYNRRNNPDDVNAGSGQAARSFHVGGVHALLGDGAVRFISENVDQTTYLNLLAIGDGNTIGEY</sequence>
<feature type="region of interest" description="Disordered" evidence="1">
    <location>
        <begin position="238"/>
        <end position="279"/>
    </location>
</feature>
<evidence type="ECO:0000313" key="4">
    <source>
        <dbReference type="EMBL" id="QDV49689.1"/>
    </source>
</evidence>
<dbReference type="RefSeq" id="WP_145307643.1">
    <property type="nucleotide sequence ID" value="NZ_CP037452.1"/>
</dbReference>